<protein>
    <submittedName>
        <fullName evidence="2">Uncharacterized protein</fullName>
    </submittedName>
</protein>
<dbReference type="RefSeq" id="WP_146687945.1">
    <property type="nucleotide sequence ID" value="NZ_LT629750.1"/>
</dbReference>
<feature type="transmembrane region" description="Helical" evidence="1">
    <location>
        <begin position="115"/>
        <end position="134"/>
    </location>
</feature>
<organism evidence="2 3">
    <name type="scientific">Bradyrhizobium canariense</name>
    <dbReference type="NCBI Taxonomy" id="255045"/>
    <lineage>
        <taxon>Bacteria</taxon>
        <taxon>Pseudomonadati</taxon>
        <taxon>Pseudomonadota</taxon>
        <taxon>Alphaproteobacteria</taxon>
        <taxon>Hyphomicrobiales</taxon>
        <taxon>Nitrobacteraceae</taxon>
        <taxon>Bradyrhizobium</taxon>
    </lineage>
</organism>
<dbReference type="EMBL" id="LT629750">
    <property type="protein sequence ID" value="SDS78728.1"/>
    <property type="molecule type" value="Genomic_DNA"/>
</dbReference>
<evidence type="ECO:0000313" key="3">
    <source>
        <dbReference type="Proteomes" id="UP000243904"/>
    </source>
</evidence>
<accession>A0A1H1V1R3</accession>
<sequence length="230" mass="25632">MLGPSEDILDRMRTREVTGVFHSRKALIDAAEELLVAGIDRADIDVSASVDELDRRLNYQSIPAADLVDMPITPRQSFMGIDDVLSAEAVAGSIAGCIAAITVAAILVARGTEPLYVGIFSILSGLIVGGIAVTRVRRRLYRERTLGLEKQSEWQGLLIWVRVRSPEKEAEAQEILTRHGGQAVHVHEIELATRSEDLPLHSLRVDPWLGDERLGRPYRYRHDDLERPLR</sequence>
<keyword evidence="1" id="KW-0472">Membrane</keyword>
<keyword evidence="1" id="KW-0812">Transmembrane</keyword>
<dbReference type="Proteomes" id="UP000243904">
    <property type="component" value="Chromosome I"/>
</dbReference>
<keyword evidence="3" id="KW-1185">Reference proteome</keyword>
<evidence type="ECO:0000313" key="2">
    <source>
        <dbReference type="EMBL" id="SDS78728.1"/>
    </source>
</evidence>
<name>A0A1H1V1R3_9BRAD</name>
<evidence type="ECO:0000256" key="1">
    <source>
        <dbReference type="SAM" id="Phobius"/>
    </source>
</evidence>
<reference evidence="3" key="1">
    <citation type="submission" date="2016-10" db="EMBL/GenBank/DDBJ databases">
        <authorList>
            <person name="Varghese N."/>
            <person name="Submissions S."/>
        </authorList>
    </citation>
    <scope>NUCLEOTIDE SEQUENCE [LARGE SCALE GENOMIC DNA]</scope>
    <source>
        <strain evidence="3">GAS369</strain>
    </source>
</reference>
<feature type="transmembrane region" description="Helical" evidence="1">
    <location>
        <begin position="85"/>
        <end position="109"/>
    </location>
</feature>
<proteinExistence type="predicted"/>
<gene>
    <name evidence="2" type="ORF">SAMN05444158_3210</name>
</gene>
<dbReference type="AlphaFoldDB" id="A0A1H1V1R3"/>
<keyword evidence="1" id="KW-1133">Transmembrane helix</keyword>